<dbReference type="AlphaFoldDB" id="A0A848B7G5"/>
<evidence type="ECO:0000259" key="4">
    <source>
        <dbReference type="PROSITE" id="PS01124"/>
    </source>
</evidence>
<dbReference type="RefSeq" id="WP_019542659.1">
    <property type="nucleotide sequence ID" value="NZ_JABAFA010000001.1"/>
</dbReference>
<dbReference type="SMART" id="SM00342">
    <property type="entry name" value="HTH_ARAC"/>
    <property type="match status" value="1"/>
</dbReference>
<name>A0A848B7G5_9FIRM</name>
<dbReference type="InterPro" id="IPR020449">
    <property type="entry name" value="Tscrpt_reg_AraC-type_HTH"/>
</dbReference>
<dbReference type="GO" id="GO:0043565">
    <property type="term" value="F:sequence-specific DNA binding"/>
    <property type="evidence" value="ECO:0007669"/>
    <property type="project" value="InterPro"/>
</dbReference>
<dbReference type="EMBL" id="JABAFA010000001">
    <property type="protein sequence ID" value="NMD97915.1"/>
    <property type="molecule type" value="Genomic_DNA"/>
</dbReference>
<dbReference type="InterPro" id="IPR003313">
    <property type="entry name" value="AraC-bd"/>
</dbReference>
<dbReference type="InterPro" id="IPR037923">
    <property type="entry name" value="HTH-like"/>
</dbReference>
<protein>
    <submittedName>
        <fullName evidence="5">AraC family transcriptional regulator</fullName>
    </submittedName>
</protein>
<dbReference type="InterPro" id="IPR018060">
    <property type="entry name" value="HTH_AraC"/>
</dbReference>
<reference evidence="5 6" key="1">
    <citation type="submission" date="2020-04" db="EMBL/GenBank/DDBJ databases">
        <authorList>
            <person name="Hitch T.C.A."/>
            <person name="Wylensek D."/>
            <person name="Clavel T."/>
        </authorList>
    </citation>
    <scope>NUCLEOTIDE SEQUENCE [LARGE SCALE GENOMIC DNA]</scope>
    <source>
        <strain evidence="5 6">PG-130-P53-12</strain>
    </source>
</reference>
<dbReference type="Gene3D" id="2.60.120.10">
    <property type="entry name" value="Jelly Rolls"/>
    <property type="match status" value="1"/>
</dbReference>
<proteinExistence type="predicted"/>
<evidence type="ECO:0000313" key="5">
    <source>
        <dbReference type="EMBL" id="NMD97915.1"/>
    </source>
</evidence>
<evidence type="ECO:0000313" key="6">
    <source>
        <dbReference type="Proteomes" id="UP000543804"/>
    </source>
</evidence>
<evidence type="ECO:0000256" key="2">
    <source>
        <dbReference type="ARBA" id="ARBA00023125"/>
    </source>
</evidence>
<organism evidence="5 6">
    <name type="scientific">Selenomonas bovis</name>
    <dbReference type="NCBI Taxonomy" id="416586"/>
    <lineage>
        <taxon>Bacteria</taxon>
        <taxon>Bacillati</taxon>
        <taxon>Bacillota</taxon>
        <taxon>Negativicutes</taxon>
        <taxon>Selenomonadales</taxon>
        <taxon>Selenomonadaceae</taxon>
        <taxon>Selenomonas</taxon>
    </lineage>
</organism>
<keyword evidence="1" id="KW-0805">Transcription regulation</keyword>
<keyword evidence="6" id="KW-1185">Reference proteome</keyword>
<dbReference type="InterPro" id="IPR009057">
    <property type="entry name" value="Homeodomain-like_sf"/>
</dbReference>
<dbReference type="PANTHER" id="PTHR43280">
    <property type="entry name" value="ARAC-FAMILY TRANSCRIPTIONAL REGULATOR"/>
    <property type="match status" value="1"/>
</dbReference>
<dbReference type="GO" id="GO:0003700">
    <property type="term" value="F:DNA-binding transcription factor activity"/>
    <property type="evidence" value="ECO:0007669"/>
    <property type="project" value="InterPro"/>
</dbReference>
<evidence type="ECO:0000256" key="1">
    <source>
        <dbReference type="ARBA" id="ARBA00023015"/>
    </source>
</evidence>
<gene>
    <name evidence="5" type="ORF">HF878_00245</name>
</gene>
<dbReference type="PANTHER" id="PTHR43280:SF34">
    <property type="entry name" value="ARAC-FAMILY TRANSCRIPTIONAL REGULATOR"/>
    <property type="match status" value="1"/>
</dbReference>
<keyword evidence="2" id="KW-0238">DNA-binding</keyword>
<comment type="caution">
    <text evidence="5">The sequence shown here is derived from an EMBL/GenBank/DDBJ whole genome shotgun (WGS) entry which is preliminary data.</text>
</comment>
<evidence type="ECO:0000256" key="3">
    <source>
        <dbReference type="ARBA" id="ARBA00023163"/>
    </source>
</evidence>
<dbReference type="Pfam" id="PF12833">
    <property type="entry name" value="HTH_18"/>
    <property type="match status" value="1"/>
</dbReference>
<dbReference type="SUPFAM" id="SSF51215">
    <property type="entry name" value="Regulatory protein AraC"/>
    <property type="match status" value="1"/>
</dbReference>
<accession>A0A848B7G5</accession>
<dbReference type="Gene3D" id="1.10.10.60">
    <property type="entry name" value="Homeodomain-like"/>
    <property type="match status" value="2"/>
</dbReference>
<dbReference type="PRINTS" id="PR00032">
    <property type="entry name" value="HTHARAC"/>
</dbReference>
<feature type="domain" description="HTH araC/xylS-type" evidence="4">
    <location>
        <begin position="181"/>
        <end position="278"/>
    </location>
</feature>
<dbReference type="Pfam" id="PF02311">
    <property type="entry name" value="AraC_binding"/>
    <property type="match status" value="1"/>
</dbReference>
<dbReference type="Proteomes" id="UP000543804">
    <property type="component" value="Unassembled WGS sequence"/>
</dbReference>
<keyword evidence="3" id="KW-0804">Transcription</keyword>
<dbReference type="PROSITE" id="PS01124">
    <property type="entry name" value="HTH_ARAC_FAMILY_2"/>
    <property type="match status" value="1"/>
</dbReference>
<sequence>MDTYEKKGYLLRDFRVFRLKDARLAPIPFHYHDFHKIILFLSGNAEYIIEGRSYPLAARDIIFVSAGEIHRPVLHAGAPYERIVIYVAPAFLARCTRGQDNLATCFRRARETSRVMHAGTGLSHDLLFHMEKLEHTAHAKGFANGLYTEILFIEFMILLNRALLAHELGELHASSYDEKIQYILSYINEHLDADLSIDTLAGKIYLSKYYLMRKFKRETGYSIHQYITSKRLLAARHLLAGKESVTDICYSCGFRDYSTFSRAFRSMFHMTPKEWREKML</sequence>
<dbReference type="InterPro" id="IPR014710">
    <property type="entry name" value="RmlC-like_jellyroll"/>
</dbReference>
<dbReference type="SUPFAM" id="SSF46689">
    <property type="entry name" value="Homeodomain-like"/>
    <property type="match status" value="2"/>
</dbReference>